<reference evidence="8 9" key="1">
    <citation type="journal article" date="2018" name="New Phytol.">
        <title>Phylogenomics of Endogonaceae and evolution of mycorrhizas within Mucoromycota.</title>
        <authorList>
            <person name="Chang Y."/>
            <person name="Desiro A."/>
            <person name="Na H."/>
            <person name="Sandor L."/>
            <person name="Lipzen A."/>
            <person name="Clum A."/>
            <person name="Barry K."/>
            <person name="Grigoriev I.V."/>
            <person name="Martin F.M."/>
            <person name="Stajich J.E."/>
            <person name="Smith M.E."/>
            <person name="Bonito G."/>
            <person name="Spatafora J.W."/>
        </authorList>
    </citation>
    <scope>NUCLEOTIDE SEQUENCE [LARGE SCALE GENOMIC DNA]</scope>
    <source>
        <strain evidence="8 9">GMNB39</strain>
    </source>
</reference>
<keyword evidence="3 5" id="KW-0862">Zinc</keyword>
<feature type="domain" description="Alcohol dehydrogenase-like C-terminal" evidence="6">
    <location>
        <begin position="232"/>
        <end position="360"/>
    </location>
</feature>
<evidence type="ECO:0000256" key="2">
    <source>
        <dbReference type="ARBA" id="ARBA00022723"/>
    </source>
</evidence>
<comment type="similarity">
    <text evidence="5">Belongs to the zinc-containing alcohol dehydrogenase family.</text>
</comment>
<proteinExistence type="inferred from homology"/>
<evidence type="ECO:0000313" key="8">
    <source>
        <dbReference type="EMBL" id="RUP51999.1"/>
    </source>
</evidence>
<evidence type="ECO:0000256" key="1">
    <source>
        <dbReference type="ARBA" id="ARBA00001947"/>
    </source>
</evidence>
<evidence type="ECO:0000256" key="5">
    <source>
        <dbReference type="RuleBase" id="RU361277"/>
    </source>
</evidence>
<dbReference type="Pfam" id="PF00107">
    <property type="entry name" value="ADH_zinc_N"/>
    <property type="match status" value="1"/>
</dbReference>
<dbReference type="InterPro" id="IPR002328">
    <property type="entry name" value="ADH_Zn_CS"/>
</dbReference>
<name>A0A433DMD4_9FUNG</name>
<dbReference type="GO" id="GO:0008270">
    <property type="term" value="F:zinc ion binding"/>
    <property type="evidence" value="ECO:0007669"/>
    <property type="project" value="InterPro"/>
</dbReference>
<dbReference type="OrthoDB" id="1879366at2759"/>
<dbReference type="PROSITE" id="PS00059">
    <property type="entry name" value="ADH_ZINC"/>
    <property type="match status" value="1"/>
</dbReference>
<dbReference type="PANTHER" id="PTHR42683">
    <property type="entry name" value="ALDEHYDE REDUCTASE"/>
    <property type="match status" value="1"/>
</dbReference>
<dbReference type="Proteomes" id="UP000268093">
    <property type="component" value="Unassembled WGS sequence"/>
</dbReference>
<keyword evidence="9" id="KW-1185">Reference proteome</keyword>
<accession>A0A433DMD4</accession>
<organism evidence="8 9">
    <name type="scientific">Jimgerdemannia flammicorona</name>
    <dbReference type="NCBI Taxonomy" id="994334"/>
    <lineage>
        <taxon>Eukaryota</taxon>
        <taxon>Fungi</taxon>
        <taxon>Fungi incertae sedis</taxon>
        <taxon>Mucoromycota</taxon>
        <taxon>Mucoromycotina</taxon>
        <taxon>Endogonomycetes</taxon>
        <taxon>Endogonales</taxon>
        <taxon>Endogonaceae</taxon>
        <taxon>Jimgerdemannia</taxon>
    </lineage>
</organism>
<dbReference type="InterPro" id="IPR013149">
    <property type="entry name" value="ADH-like_C"/>
</dbReference>
<comment type="caution">
    <text evidence="8">The sequence shown here is derived from an EMBL/GenBank/DDBJ whole genome shotgun (WGS) entry which is preliminary data.</text>
</comment>
<dbReference type="InterPro" id="IPR036291">
    <property type="entry name" value="NAD(P)-bd_dom_sf"/>
</dbReference>
<evidence type="ECO:0000256" key="3">
    <source>
        <dbReference type="ARBA" id="ARBA00022833"/>
    </source>
</evidence>
<dbReference type="GO" id="GO:0016616">
    <property type="term" value="F:oxidoreductase activity, acting on the CH-OH group of donors, NAD or NADP as acceptor"/>
    <property type="evidence" value="ECO:0007669"/>
    <property type="project" value="InterPro"/>
</dbReference>
<dbReference type="FunFam" id="3.40.50.720:FF:000022">
    <property type="entry name" value="Cinnamyl alcohol dehydrogenase"/>
    <property type="match status" value="1"/>
</dbReference>
<sequence length="401" mass="42912">MSDLETSLPLTPSNMAHQGEQFHAWAALQKYVHSDESTKLVPWSFTPRPLNDDDVEIKITHCGICGTDIHQLTNVSTIQSQLLLLPEISMLLTLPPSLQGWNRAVYPLVPGHEFVGHVTHLGSSVTHLKHGDRVGVSPVCASCGGCGLCAGGHAQLCADKVTTYNGTYKGFQTYGGYADRVRVQAKWAVRIPDAIGSDEAAPLLCAGITTYTPFKHHNIGANTRVGIVGIGGLGHLAVQWARAKSCRRILVISSSDSKRAESTTLGATGFITLSDPNLNALPTSPLAKSLDVLFVTGSSATIPWAALLNLVDNLGKVVLLDLPEVPISLPAASLIYRHISLVGSFTGSTEDLEEMLTFAAEKGVRPWIKKVPMAEVNKGVDMVIKGGVRYRVVLVKDGAEN</sequence>
<dbReference type="EMBL" id="RBNI01000282">
    <property type="protein sequence ID" value="RUP51999.1"/>
    <property type="molecule type" value="Genomic_DNA"/>
</dbReference>
<feature type="domain" description="Alcohol dehydrogenase-like N-terminal" evidence="7">
    <location>
        <begin position="52"/>
        <end position="193"/>
    </location>
</feature>
<dbReference type="Pfam" id="PF08240">
    <property type="entry name" value="ADH_N"/>
    <property type="match status" value="1"/>
</dbReference>
<dbReference type="InterPro" id="IPR013154">
    <property type="entry name" value="ADH-like_N"/>
</dbReference>
<keyword evidence="2 5" id="KW-0479">Metal-binding</keyword>
<dbReference type="SUPFAM" id="SSF51735">
    <property type="entry name" value="NAD(P)-binding Rossmann-fold domains"/>
    <property type="match status" value="1"/>
</dbReference>
<evidence type="ECO:0000259" key="6">
    <source>
        <dbReference type="Pfam" id="PF00107"/>
    </source>
</evidence>
<protein>
    <submittedName>
        <fullName evidence="8">Chaperonin 10-like protein</fullName>
    </submittedName>
</protein>
<dbReference type="CDD" id="cd05283">
    <property type="entry name" value="CAD1"/>
    <property type="match status" value="1"/>
</dbReference>
<dbReference type="InterPro" id="IPR047109">
    <property type="entry name" value="CAD-like"/>
</dbReference>
<dbReference type="InterPro" id="IPR011032">
    <property type="entry name" value="GroES-like_sf"/>
</dbReference>
<keyword evidence="4" id="KW-0560">Oxidoreductase</keyword>
<dbReference type="Gene3D" id="3.40.50.720">
    <property type="entry name" value="NAD(P)-binding Rossmann-like Domain"/>
    <property type="match status" value="1"/>
</dbReference>
<evidence type="ECO:0000256" key="4">
    <source>
        <dbReference type="ARBA" id="ARBA00023002"/>
    </source>
</evidence>
<evidence type="ECO:0000259" key="7">
    <source>
        <dbReference type="Pfam" id="PF08240"/>
    </source>
</evidence>
<comment type="cofactor">
    <cofactor evidence="1 5">
        <name>Zn(2+)</name>
        <dbReference type="ChEBI" id="CHEBI:29105"/>
    </cofactor>
</comment>
<dbReference type="Gene3D" id="3.90.180.10">
    <property type="entry name" value="Medium-chain alcohol dehydrogenases, catalytic domain"/>
    <property type="match status" value="2"/>
</dbReference>
<dbReference type="SUPFAM" id="SSF50129">
    <property type="entry name" value="GroES-like"/>
    <property type="match status" value="1"/>
</dbReference>
<evidence type="ECO:0000313" key="9">
    <source>
        <dbReference type="Proteomes" id="UP000268093"/>
    </source>
</evidence>
<gene>
    <name evidence="8" type="ORF">BC936DRAFT_143733</name>
</gene>
<dbReference type="AlphaFoldDB" id="A0A433DMD4"/>